<name>A0ABP9CA86_9ACTN</name>
<dbReference type="Pfam" id="PF08402">
    <property type="entry name" value="TOBE_2"/>
    <property type="match status" value="1"/>
</dbReference>
<keyword evidence="3" id="KW-1185">Reference proteome</keyword>
<dbReference type="EMBL" id="BAABKQ010000001">
    <property type="protein sequence ID" value="GAA4806120.1"/>
    <property type="molecule type" value="Genomic_DNA"/>
</dbReference>
<evidence type="ECO:0000313" key="2">
    <source>
        <dbReference type="EMBL" id="GAA4806120.1"/>
    </source>
</evidence>
<organism evidence="2 3">
    <name type="scientific">Tomitella cavernea</name>
    <dbReference type="NCBI Taxonomy" id="1387982"/>
    <lineage>
        <taxon>Bacteria</taxon>
        <taxon>Bacillati</taxon>
        <taxon>Actinomycetota</taxon>
        <taxon>Actinomycetes</taxon>
        <taxon>Mycobacteriales</taxon>
        <taxon>Tomitella</taxon>
    </lineage>
</organism>
<feature type="domain" description="Transport-associated OB type 2" evidence="1">
    <location>
        <begin position="62"/>
        <end position="120"/>
    </location>
</feature>
<evidence type="ECO:0000259" key="1">
    <source>
        <dbReference type="Pfam" id="PF08402"/>
    </source>
</evidence>
<dbReference type="RefSeq" id="WP_200172140.1">
    <property type="nucleotide sequence ID" value="NZ_BAABKQ010000001.1"/>
</dbReference>
<reference evidence="3" key="1">
    <citation type="journal article" date="2019" name="Int. J. Syst. Evol. Microbiol.">
        <title>The Global Catalogue of Microorganisms (GCM) 10K type strain sequencing project: providing services to taxonomists for standard genome sequencing and annotation.</title>
        <authorList>
            <consortium name="The Broad Institute Genomics Platform"/>
            <consortium name="The Broad Institute Genome Sequencing Center for Infectious Disease"/>
            <person name="Wu L."/>
            <person name="Ma J."/>
        </authorList>
    </citation>
    <scope>NUCLEOTIDE SEQUENCE [LARGE SCALE GENOMIC DNA]</scope>
    <source>
        <strain evidence="3">JCM 18542</strain>
    </source>
</reference>
<dbReference type="SUPFAM" id="SSF50331">
    <property type="entry name" value="MOP-like"/>
    <property type="match status" value="1"/>
</dbReference>
<comment type="caution">
    <text evidence="2">The sequence shown here is derived from an EMBL/GenBank/DDBJ whole genome shotgun (WGS) entry which is preliminary data.</text>
</comment>
<protein>
    <recommendedName>
        <fullName evidence="1">Transport-associated OB type 2 domain-containing protein</fullName>
    </recommendedName>
</protein>
<dbReference type="InterPro" id="IPR013611">
    <property type="entry name" value="Transp-assoc_OB_typ2"/>
</dbReference>
<dbReference type="Proteomes" id="UP001500839">
    <property type="component" value="Unassembled WGS sequence"/>
</dbReference>
<gene>
    <name evidence="2" type="ORF">GCM10023353_06500</name>
</gene>
<dbReference type="InterPro" id="IPR008995">
    <property type="entry name" value="Mo/tungstate-bd_C_term_dom"/>
</dbReference>
<evidence type="ECO:0000313" key="3">
    <source>
        <dbReference type="Proteomes" id="UP001500839"/>
    </source>
</evidence>
<proteinExistence type="predicted"/>
<accession>A0ABP9CA86</accession>
<sequence length="148" mass="15338">MYARPVDPAAAAFLGESVEIPCRVHGGDGDLVEVDCPLGRLRVLSSALFDGLGTGATDDRTLVLRPEQLAIVDDGTPATVCATSFFGHDGLVRLRVVDGTPLLVRLEGRDIPPVGSAVHVLAITGAAEAGGRVRAAPPLFAERTRSSA</sequence>